<evidence type="ECO:0000313" key="8">
    <source>
        <dbReference type="EMBL" id="QCK84846.1"/>
    </source>
</evidence>
<evidence type="ECO:0000256" key="6">
    <source>
        <dbReference type="ARBA" id="ARBA00047321"/>
    </source>
</evidence>
<evidence type="ECO:0000259" key="7">
    <source>
        <dbReference type="Pfam" id="PF01593"/>
    </source>
</evidence>
<dbReference type="Gene3D" id="3.50.50.60">
    <property type="entry name" value="FAD/NAD(P)-binding domain"/>
    <property type="match status" value="1"/>
</dbReference>
<accession>A0A4D7QHD7</accession>
<dbReference type="EMBL" id="CP039865">
    <property type="protein sequence ID" value="QCK84846.1"/>
    <property type="molecule type" value="Genomic_DNA"/>
</dbReference>
<dbReference type="Pfam" id="PF01593">
    <property type="entry name" value="Amino_oxidase"/>
    <property type="match status" value="1"/>
</dbReference>
<evidence type="ECO:0000256" key="5">
    <source>
        <dbReference type="ARBA" id="ARBA00023070"/>
    </source>
</evidence>
<dbReference type="OrthoDB" id="9790035at2"/>
<dbReference type="GO" id="GO:0050361">
    <property type="term" value="F:tryptophan 2-monooxygenase activity"/>
    <property type="evidence" value="ECO:0007669"/>
    <property type="project" value="UniProtKB-EC"/>
</dbReference>
<keyword evidence="5" id="KW-0073">Auxin biosynthesis</keyword>
<proteinExistence type="inferred from homology"/>
<dbReference type="SUPFAM" id="SSF51905">
    <property type="entry name" value="FAD/NAD(P)-binding domain"/>
    <property type="match status" value="1"/>
</dbReference>
<dbReference type="EC" id="1.13.12.3" evidence="3"/>
<evidence type="ECO:0000256" key="3">
    <source>
        <dbReference type="ARBA" id="ARBA00012535"/>
    </source>
</evidence>
<evidence type="ECO:0000256" key="2">
    <source>
        <dbReference type="ARBA" id="ARBA00005833"/>
    </source>
</evidence>
<dbReference type="InterPro" id="IPR036188">
    <property type="entry name" value="FAD/NAD-bd_sf"/>
</dbReference>
<keyword evidence="9" id="KW-1185">Reference proteome</keyword>
<dbReference type="Proteomes" id="UP000298588">
    <property type="component" value="Chromosome"/>
</dbReference>
<dbReference type="GO" id="GO:0009851">
    <property type="term" value="P:auxin biosynthetic process"/>
    <property type="evidence" value="ECO:0007669"/>
    <property type="project" value="UniProtKB-KW"/>
</dbReference>
<dbReference type="KEGG" id="paqt:E8L99_03125"/>
<comment type="similarity">
    <text evidence="2">Belongs to the tryptophan 2-monooxygenase family.</text>
</comment>
<reference evidence="8 9" key="1">
    <citation type="submission" date="2019-04" db="EMBL/GenBank/DDBJ databases">
        <title>Phreatobacter aquaticus sp. nov.</title>
        <authorList>
            <person name="Choi A."/>
            <person name="Baek K."/>
        </authorList>
    </citation>
    <scope>NUCLEOTIDE SEQUENCE [LARGE SCALE GENOMIC DNA]</scope>
    <source>
        <strain evidence="8 9">NMCR1094</strain>
    </source>
</reference>
<dbReference type="InterPro" id="IPR002937">
    <property type="entry name" value="Amino_oxidase"/>
</dbReference>
<evidence type="ECO:0000256" key="4">
    <source>
        <dbReference type="ARBA" id="ARBA00017871"/>
    </source>
</evidence>
<dbReference type="InterPro" id="IPR050281">
    <property type="entry name" value="Flavin_monoamine_oxidase"/>
</dbReference>
<gene>
    <name evidence="8" type="ORF">E8L99_03125</name>
</gene>
<dbReference type="Gene3D" id="3.90.660.10">
    <property type="match status" value="1"/>
</dbReference>
<organism evidence="8 9">
    <name type="scientific">Phreatobacter aquaticus</name>
    <dbReference type="NCBI Taxonomy" id="2570229"/>
    <lineage>
        <taxon>Bacteria</taxon>
        <taxon>Pseudomonadati</taxon>
        <taxon>Pseudomonadota</taxon>
        <taxon>Alphaproteobacteria</taxon>
        <taxon>Hyphomicrobiales</taxon>
        <taxon>Phreatobacteraceae</taxon>
        <taxon>Phreatobacter</taxon>
    </lineage>
</organism>
<comment type="catalytic activity">
    <reaction evidence="6">
        <text>L-tryptophan + O2 = indole-3-acetamide + CO2 + H2O</text>
        <dbReference type="Rhea" id="RHEA:16165"/>
        <dbReference type="ChEBI" id="CHEBI:15377"/>
        <dbReference type="ChEBI" id="CHEBI:15379"/>
        <dbReference type="ChEBI" id="CHEBI:16031"/>
        <dbReference type="ChEBI" id="CHEBI:16526"/>
        <dbReference type="ChEBI" id="CHEBI:57912"/>
        <dbReference type="EC" id="1.13.12.3"/>
    </reaction>
</comment>
<dbReference type="AlphaFoldDB" id="A0A4D7QHD7"/>
<dbReference type="PANTHER" id="PTHR10742">
    <property type="entry name" value="FLAVIN MONOAMINE OXIDASE"/>
    <property type="match status" value="1"/>
</dbReference>
<feature type="domain" description="Amine oxidase" evidence="7">
    <location>
        <begin position="45"/>
        <end position="437"/>
    </location>
</feature>
<protein>
    <recommendedName>
        <fullName evidence="4">Tryptophan 2-monooxygenase</fullName>
        <ecNumber evidence="3">1.13.12.3</ecNumber>
    </recommendedName>
</protein>
<comment type="pathway">
    <text evidence="1">Plant hormone metabolism; auxin biosynthesis.</text>
</comment>
<dbReference type="SUPFAM" id="SSF54373">
    <property type="entry name" value="FAD-linked reductases, C-terminal domain"/>
    <property type="match status" value="1"/>
</dbReference>
<evidence type="ECO:0000313" key="9">
    <source>
        <dbReference type="Proteomes" id="UP000298588"/>
    </source>
</evidence>
<evidence type="ECO:0000256" key="1">
    <source>
        <dbReference type="ARBA" id="ARBA00004814"/>
    </source>
</evidence>
<name>A0A4D7QHD7_9HYPH</name>
<sequence length="458" mass="48500">MNGSLMTRRGLIAGTATILSAPALGQGTRPPVVDVDVVVIGAGAAGIAAARRLKAAGRTVVVVEAKDRIGGRAHTDVVTFGVPMDLGAHWIHAPADNPVVPLAKAAGFDLYDDPERPRLLIKGRGPREGERESFAGALRRSQRAILDAGEAGREVPLSEVMPSDLADWRPTIEFLRGAWDSGKETSEISCVDFYNALETRDQFCRQGYGAVIEKLGEGLPVRLSTAVTRVDWSGRGVTVETPSGKIQARVAIVTVSTAVLASNVIRFAPAIPKRQLDAIQALGCGAYEHLIVHLADNPMDAKPDEPFVVKADTSATAKPLARIGGSDWWYLDIGGKFARDLANAGPTAMKAFAAEFVGNELGPRARRALGEIHVTSWTTDPFIRGSWSVAGPGATGQRLRLAEPVGQRLLFAGEATDDGLWGTVGGAWASGERAADAAVRIVAPQPAGNRQTNPPNRR</sequence>
<dbReference type="PANTHER" id="PTHR10742:SF410">
    <property type="entry name" value="LYSINE-SPECIFIC HISTONE DEMETHYLASE 2"/>
    <property type="match status" value="1"/>
</dbReference>